<feature type="domain" description="Sulfatase N-terminal" evidence="9">
    <location>
        <begin position="172"/>
        <end position="484"/>
    </location>
</feature>
<feature type="compositionally biased region" description="Pro residues" evidence="7">
    <location>
        <begin position="125"/>
        <end position="161"/>
    </location>
</feature>
<dbReference type="CDD" id="cd16029">
    <property type="entry name" value="4-S"/>
    <property type="match status" value="1"/>
</dbReference>
<feature type="compositionally biased region" description="Polar residues" evidence="7">
    <location>
        <begin position="68"/>
        <end position="78"/>
    </location>
</feature>
<evidence type="ECO:0000256" key="3">
    <source>
        <dbReference type="ARBA" id="ARBA00022723"/>
    </source>
</evidence>
<gene>
    <name evidence="10" type="ORF">EB796_016566</name>
</gene>
<feature type="region of interest" description="Disordered" evidence="7">
    <location>
        <begin position="629"/>
        <end position="654"/>
    </location>
</feature>
<dbReference type="InterPro" id="IPR047115">
    <property type="entry name" value="ARSB"/>
</dbReference>
<evidence type="ECO:0000256" key="2">
    <source>
        <dbReference type="ARBA" id="ARBA00008779"/>
    </source>
</evidence>
<feature type="chain" id="PRO_5029811221" description="Sulfatase N-terminal domain-containing protein" evidence="8">
    <location>
        <begin position="20"/>
        <end position="711"/>
    </location>
</feature>
<dbReference type="PANTHER" id="PTHR10342:SF274">
    <property type="entry name" value="ARYLSULFATASE B"/>
    <property type="match status" value="1"/>
</dbReference>
<feature type="signal peptide" evidence="8">
    <location>
        <begin position="1"/>
        <end position="19"/>
    </location>
</feature>
<sequence>MFTIIAQLWVLKMVTVIVCQNSFGDFPSNFGDNFEFSSPNQQASSSRISSPQSLQSPASQPNSPNRQFLSSARQSSPAVQRVPVSSLPAPTKSRTVVVTQFRPVVSTRPQSPITAPSRSSVAAQPRPPVAAQPRPPVAAQPRPPVAAQPRPPVAAQPRPPVAATPRTVVIKPHIIMIMADDLGWNDVGYQNSEISTPNIDRLAANGVILNSSYTAPNCGPSRAQFLTGKYVTHLGLQHLNLEPCRPRGIPLSETTIAEELRPLGYRSHLIGKWHGGYHSARYLPTNRGFHSFRGMLNGQADHYYHDRGYKGKKVLDFYNDTTPNPEAFGKYSTFYYERRAHEVIDEHSQNGLPMFMFLSFQAPHQPNQAPQRFIDMYNHIEDRGRRTYAAMVTAMDSAIGSLVRKLTASNMMKKTVIVFSTDNGGQALRGGASNYPLRGNKGTYYEAGVRGVGFVSSPLIKRRGISDALIHITDWKPTFVHMAGGRVTNLDGFNQWPTIVKGTPSPRSEIIFNIDPLDVASRELKRATKKIVKGLGVRVGDALGFNTKQLAAIRYRDWKLITGKIDFDGLIPNPKTHLHAYSNFRKWKNGRASVRLFNIRNDPTESHDLSSTHPDIVQMLLPRGVIYPTPAKRVSPRRSSTATQSSGPEGTDERWEAFLRENISRKKISAIPGLGAAFTEAFKTYNNMMENGCQYTQVKSAKPNTELQSQE</sequence>
<comment type="similarity">
    <text evidence="2">Belongs to the sulfatase family.</text>
</comment>
<feature type="region of interest" description="Disordered" evidence="7">
    <location>
        <begin position="106"/>
        <end position="161"/>
    </location>
</feature>
<name>A0A7J7JHZ0_BUGNE</name>
<evidence type="ECO:0000256" key="7">
    <source>
        <dbReference type="SAM" id="MobiDB-lite"/>
    </source>
</evidence>
<keyword evidence="8" id="KW-0732">Signal</keyword>
<keyword evidence="6" id="KW-0325">Glycoprotein</keyword>
<dbReference type="SUPFAM" id="SSF53649">
    <property type="entry name" value="Alkaline phosphatase-like"/>
    <property type="match status" value="1"/>
</dbReference>
<evidence type="ECO:0000256" key="8">
    <source>
        <dbReference type="SAM" id="SignalP"/>
    </source>
</evidence>
<keyword evidence="11" id="KW-1185">Reference proteome</keyword>
<dbReference type="Gene3D" id="3.40.720.10">
    <property type="entry name" value="Alkaline Phosphatase, subunit A"/>
    <property type="match status" value="1"/>
</dbReference>
<dbReference type="EMBL" id="VXIV02002492">
    <property type="protein sequence ID" value="KAF6025136.1"/>
    <property type="molecule type" value="Genomic_DNA"/>
</dbReference>
<feature type="compositionally biased region" description="Polar residues" evidence="7">
    <location>
        <begin position="107"/>
        <end position="120"/>
    </location>
</feature>
<dbReference type="PROSITE" id="PS00149">
    <property type="entry name" value="SULFATASE_2"/>
    <property type="match status" value="1"/>
</dbReference>
<dbReference type="PANTHER" id="PTHR10342">
    <property type="entry name" value="ARYLSULFATASE"/>
    <property type="match status" value="1"/>
</dbReference>
<feature type="compositionally biased region" description="Polar residues" evidence="7">
    <location>
        <begin position="637"/>
        <end position="648"/>
    </location>
</feature>
<dbReference type="GO" id="GO:0008484">
    <property type="term" value="F:sulfuric ester hydrolase activity"/>
    <property type="evidence" value="ECO:0007669"/>
    <property type="project" value="InterPro"/>
</dbReference>
<dbReference type="Gene3D" id="3.30.1120.10">
    <property type="match status" value="1"/>
</dbReference>
<feature type="compositionally biased region" description="Low complexity" evidence="7">
    <location>
        <begin position="37"/>
        <end position="67"/>
    </location>
</feature>
<dbReference type="AlphaFoldDB" id="A0A7J7JHZ0"/>
<proteinExistence type="inferred from homology"/>
<feature type="region of interest" description="Disordered" evidence="7">
    <location>
        <begin position="34"/>
        <end position="86"/>
    </location>
</feature>
<keyword evidence="3" id="KW-0479">Metal-binding</keyword>
<accession>A0A7J7JHZ0</accession>
<evidence type="ECO:0000259" key="9">
    <source>
        <dbReference type="Pfam" id="PF00884"/>
    </source>
</evidence>
<evidence type="ECO:0000256" key="4">
    <source>
        <dbReference type="ARBA" id="ARBA00022801"/>
    </source>
</evidence>
<evidence type="ECO:0000256" key="6">
    <source>
        <dbReference type="ARBA" id="ARBA00023180"/>
    </source>
</evidence>
<reference evidence="10" key="1">
    <citation type="submission" date="2020-06" db="EMBL/GenBank/DDBJ databases">
        <title>Draft genome of Bugula neritina, a colonial animal packing powerful symbionts and potential medicines.</title>
        <authorList>
            <person name="Rayko M."/>
        </authorList>
    </citation>
    <scope>NUCLEOTIDE SEQUENCE [LARGE SCALE GENOMIC DNA]</scope>
    <source>
        <strain evidence="10">Kwan_BN1</strain>
    </source>
</reference>
<dbReference type="InterPro" id="IPR000917">
    <property type="entry name" value="Sulfatase_N"/>
</dbReference>
<comment type="caution">
    <text evidence="10">The sequence shown here is derived from an EMBL/GenBank/DDBJ whole genome shotgun (WGS) entry which is preliminary data.</text>
</comment>
<comment type="cofactor">
    <cofactor evidence="1">
        <name>Ca(2+)</name>
        <dbReference type="ChEBI" id="CHEBI:29108"/>
    </cofactor>
</comment>
<dbReference type="Proteomes" id="UP000593567">
    <property type="component" value="Unassembled WGS sequence"/>
</dbReference>
<organism evidence="10 11">
    <name type="scientific">Bugula neritina</name>
    <name type="common">Brown bryozoan</name>
    <name type="synonym">Sertularia neritina</name>
    <dbReference type="NCBI Taxonomy" id="10212"/>
    <lineage>
        <taxon>Eukaryota</taxon>
        <taxon>Metazoa</taxon>
        <taxon>Spiralia</taxon>
        <taxon>Lophotrochozoa</taxon>
        <taxon>Bryozoa</taxon>
        <taxon>Gymnolaemata</taxon>
        <taxon>Cheilostomatida</taxon>
        <taxon>Flustrina</taxon>
        <taxon>Buguloidea</taxon>
        <taxon>Bugulidae</taxon>
        <taxon>Bugula</taxon>
    </lineage>
</organism>
<dbReference type="OrthoDB" id="103349at2759"/>
<dbReference type="Pfam" id="PF00884">
    <property type="entry name" value="Sulfatase"/>
    <property type="match status" value="1"/>
</dbReference>
<keyword evidence="4" id="KW-0378">Hydrolase</keyword>
<evidence type="ECO:0000313" key="10">
    <source>
        <dbReference type="EMBL" id="KAF6025136.1"/>
    </source>
</evidence>
<evidence type="ECO:0000256" key="5">
    <source>
        <dbReference type="ARBA" id="ARBA00022837"/>
    </source>
</evidence>
<protein>
    <recommendedName>
        <fullName evidence="9">Sulfatase N-terminal domain-containing protein</fullName>
    </recommendedName>
</protein>
<keyword evidence="5" id="KW-0106">Calcium</keyword>
<dbReference type="GO" id="GO:0046872">
    <property type="term" value="F:metal ion binding"/>
    <property type="evidence" value="ECO:0007669"/>
    <property type="project" value="UniProtKB-KW"/>
</dbReference>
<evidence type="ECO:0000256" key="1">
    <source>
        <dbReference type="ARBA" id="ARBA00001913"/>
    </source>
</evidence>
<dbReference type="InterPro" id="IPR024607">
    <property type="entry name" value="Sulfatase_CS"/>
</dbReference>
<evidence type="ECO:0000313" key="11">
    <source>
        <dbReference type="Proteomes" id="UP000593567"/>
    </source>
</evidence>
<dbReference type="InterPro" id="IPR017850">
    <property type="entry name" value="Alkaline_phosphatase_core_sf"/>
</dbReference>